<dbReference type="AlphaFoldDB" id="A0A0R3SS34"/>
<feature type="compositionally biased region" description="Acidic residues" evidence="1">
    <location>
        <begin position="65"/>
        <end position="86"/>
    </location>
</feature>
<reference evidence="2 4" key="2">
    <citation type="submission" date="2018-11" db="EMBL/GenBank/DDBJ databases">
        <authorList>
            <consortium name="Pathogen Informatics"/>
        </authorList>
    </citation>
    <scope>NUCLEOTIDE SEQUENCE [LARGE SCALE GENOMIC DNA]</scope>
</reference>
<dbReference type="Proteomes" id="UP000321570">
    <property type="component" value="Unassembled WGS sequence"/>
</dbReference>
<sequence length="107" mass="12057">MVTKPHRKQVTEETTENHKEDILNDIKSANLEEDPTEVIVEEQVQTGQPKEPANFVPDVSHEVNEETEESDYTEEGDYAIENDEGSIDIGNTKETGQAKVELVEKSE</sequence>
<evidence type="ECO:0000313" key="6">
    <source>
        <dbReference type="WBParaSite" id="HDID_0000805601-mRNA-1"/>
    </source>
</evidence>
<feature type="region of interest" description="Disordered" evidence="1">
    <location>
        <begin position="1"/>
        <end position="22"/>
    </location>
</feature>
<reference evidence="3 5" key="3">
    <citation type="submission" date="2019-07" db="EMBL/GenBank/DDBJ databases">
        <authorList>
            <person name="Jastrzebski P J."/>
            <person name="Paukszto L."/>
            <person name="Jastrzebski P J."/>
        </authorList>
    </citation>
    <scope>NUCLEOTIDE SEQUENCE [LARGE SCALE GENOMIC DNA]</scope>
    <source>
        <strain evidence="3 5">WMS-il1</strain>
    </source>
</reference>
<evidence type="ECO:0000256" key="1">
    <source>
        <dbReference type="SAM" id="MobiDB-lite"/>
    </source>
</evidence>
<name>A0A0R3SS34_HYMDI</name>
<reference evidence="6" key="1">
    <citation type="submission" date="2017-02" db="UniProtKB">
        <authorList>
            <consortium name="WormBaseParasite"/>
        </authorList>
    </citation>
    <scope>IDENTIFICATION</scope>
</reference>
<dbReference type="EMBL" id="CABIJS010000355">
    <property type="protein sequence ID" value="VUZ50211.1"/>
    <property type="molecule type" value="Genomic_DNA"/>
</dbReference>
<dbReference type="WBParaSite" id="HDID_0000805601-mRNA-1">
    <property type="protein sequence ID" value="HDID_0000805601-mRNA-1"/>
    <property type="gene ID" value="HDID_0000805601"/>
</dbReference>
<organism evidence="6">
    <name type="scientific">Hymenolepis diminuta</name>
    <name type="common">Rat tapeworm</name>
    <dbReference type="NCBI Taxonomy" id="6216"/>
    <lineage>
        <taxon>Eukaryota</taxon>
        <taxon>Metazoa</taxon>
        <taxon>Spiralia</taxon>
        <taxon>Lophotrochozoa</taxon>
        <taxon>Platyhelminthes</taxon>
        <taxon>Cestoda</taxon>
        <taxon>Eucestoda</taxon>
        <taxon>Cyclophyllidea</taxon>
        <taxon>Hymenolepididae</taxon>
        <taxon>Hymenolepis</taxon>
    </lineage>
</organism>
<feature type="compositionally biased region" description="Basic and acidic residues" evidence="1">
    <location>
        <begin position="9"/>
        <end position="22"/>
    </location>
</feature>
<dbReference type="Proteomes" id="UP000274504">
    <property type="component" value="Unassembled WGS sequence"/>
</dbReference>
<gene>
    <name evidence="2" type="ORF">HDID_LOCUS8054</name>
    <name evidence="3" type="ORF">WMSIL1_LOCUS9116</name>
</gene>
<evidence type="ECO:0000313" key="4">
    <source>
        <dbReference type="Proteomes" id="UP000274504"/>
    </source>
</evidence>
<feature type="region of interest" description="Disordered" evidence="1">
    <location>
        <begin position="43"/>
        <end position="107"/>
    </location>
</feature>
<evidence type="ECO:0000313" key="5">
    <source>
        <dbReference type="Proteomes" id="UP000321570"/>
    </source>
</evidence>
<dbReference type="EMBL" id="UYSG01011019">
    <property type="protein sequence ID" value="VDL60372.1"/>
    <property type="molecule type" value="Genomic_DNA"/>
</dbReference>
<evidence type="ECO:0000313" key="3">
    <source>
        <dbReference type="EMBL" id="VUZ50211.1"/>
    </source>
</evidence>
<evidence type="ECO:0000313" key="2">
    <source>
        <dbReference type="EMBL" id="VDL60372.1"/>
    </source>
</evidence>
<proteinExistence type="predicted"/>
<keyword evidence="5" id="KW-1185">Reference proteome</keyword>
<protein>
    <submittedName>
        <fullName evidence="6">GAGE domain-containing protein</fullName>
    </submittedName>
</protein>
<accession>A0A0R3SS34</accession>